<protein>
    <submittedName>
        <fullName evidence="2">Sulfate transporter</fullName>
    </submittedName>
</protein>
<feature type="domain" description="STAS" evidence="1">
    <location>
        <begin position="1"/>
        <end position="99"/>
    </location>
</feature>
<dbReference type="PANTHER" id="PTHR35526">
    <property type="entry name" value="ANTI-SIGMA-F FACTOR RSBW-RELATED"/>
    <property type="match status" value="1"/>
</dbReference>
<dbReference type="Proteomes" id="UP000465263">
    <property type="component" value="Unassembled WGS sequence"/>
</dbReference>
<dbReference type="EMBL" id="BLKV01000001">
    <property type="protein sequence ID" value="GFG68515.1"/>
    <property type="molecule type" value="Genomic_DNA"/>
</dbReference>
<reference evidence="2 3" key="1">
    <citation type="journal article" date="2019" name="Emerg. Microbes Infect.">
        <title>Comprehensive subspecies identification of 175 nontuberculous mycobacteria species based on 7547 genomic profiles.</title>
        <authorList>
            <person name="Matsumoto Y."/>
            <person name="Kinjo T."/>
            <person name="Motooka D."/>
            <person name="Nabeya D."/>
            <person name="Jung N."/>
            <person name="Uechi K."/>
            <person name="Horii T."/>
            <person name="Iida T."/>
            <person name="Fujita J."/>
            <person name="Nakamura S."/>
        </authorList>
    </citation>
    <scope>NUCLEOTIDE SEQUENCE [LARGE SCALE GENOMIC DNA]</scope>
    <source>
        <strain evidence="2 3">JCM 16017</strain>
    </source>
</reference>
<gene>
    <name evidence="2" type="ORF">MSEN_02350</name>
</gene>
<evidence type="ECO:0000259" key="1">
    <source>
        <dbReference type="PROSITE" id="PS50801"/>
    </source>
</evidence>
<dbReference type="InterPro" id="IPR002645">
    <property type="entry name" value="STAS_dom"/>
</dbReference>
<dbReference type="PANTHER" id="PTHR35526:SF3">
    <property type="entry name" value="ANTI-SIGMA-F FACTOR RSBW"/>
    <property type="match status" value="1"/>
</dbReference>
<keyword evidence="3" id="KW-1185">Reference proteome</keyword>
<name>A0A7I9XEY2_9MYCO</name>
<proteinExistence type="predicted"/>
<accession>A0A7I9XEY2</accession>
<dbReference type="CDD" id="cd16936">
    <property type="entry name" value="HATPase_RsbW-like"/>
    <property type="match status" value="1"/>
</dbReference>
<dbReference type="Pfam" id="PF01740">
    <property type="entry name" value="STAS"/>
    <property type="match status" value="1"/>
</dbReference>
<dbReference type="PROSITE" id="PS50801">
    <property type="entry name" value="STAS"/>
    <property type="match status" value="1"/>
</dbReference>
<dbReference type="InterPro" id="IPR036513">
    <property type="entry name" value="STAS_dom_sf"/>
</dbReference>
<comment type="caution">
    <text evidence="2">The sequence shown here is derived from an EMBL/GenBank/DDBJ whole genome shotgun (WGS) entry which is preliminary data.</text>
</comment>
<sequence>MLHAVGRLDSGTYLEVRNCVIKAALDEPLAVLVDVGGLEVPAPSAWSVFTSARWHVSTWPGIPVVLICARPEMAARIARTGVTRYVPVHADVESALASLADHRQPRRRARIELPQRLSSLRDARAFVGGWLVNWSLEQLTPTAKVIVDALVENVLRHTESAPVILLESTAATLTIAVQDTDRSPAMLREAAAGSRQSSGLAVVGALCRAWGSSPTPSGKTVWAVVGPENRL</sequence>
<evidence type="ECO:0000313" key="3">
    <source>
        <dbReference type="Proteomes" id="UP000465263"/>
    </source>
</evidence>
<dbReference type="SUPFAM" id="SSF52091">
    <property type="entry name" value="SpoIIaa-like"/>
    <property type="match status" value="1"/>
</dbReference>
<dbReference type="InterPro" id="IPR050267">
    <property type="entry name" value="Anti-sigma-factor_SerPK"/>
</dbReference>
<organism evidence="2 3">
    <name type="scientific">Mycolicibacter senuensis</name>
    <dbReference type="NCBI Taxonomy" id="386913"/>
    <lineage>
        <taxon>Bacteria</taxon>
        <taxon>Bacillati</taxon>
        <taxon>Actinomycetota</taxon>
        <taxon>Actinomycetes</taxon>
        <taxon>Mycobacteriales</taxon>
        <taxon>Mycobacteriaceae</taxon>
        <taxon>Mycolicibacter</taxon>
    </lineage>
</organism>
<dbReference type="AlphaFoldDB" id="A0A7I9XEY2"/>
<evidence type="ECO:0000313" key="2">
    <source>
        <dbReference type="EMBL" id="GFG68515.1"/>
    </source>
</evidence>
<dbReference type="InterPro" id="IPR036890">
    <property type="entry name" value="HATPase_C_sf"/>
</dbReference>
<dbReference type="Gene3D" id="3.30.565.10">
    <property type="entry name" value="Histidine kinase-like ATPase, C-terminal domain"/>
    <property type="match status" value="1"/>
</dbReference>
<dbReference type="Gene3D" id="3.30.750.24">
    <property type="entry name" value="STAS domain"/>
    <property type="match status" value="1"/>
</dbReference>